<dbReference type="Proteomes" id="UP000050280">
    <property type="component" value="Unassembled WGS sequence"/>
</dbReference>
<keyword evidence="2" id="KW-1185">Reference proteome</keyword>
<organism evidence="1 2">
    <name type="scientific">Croceitalea dokdonensis DOKDO 023</name>
    <dbReference type="NCBI Taxonomy" id="1300341"/>
    <lineage>
        <taxon>Bacteria</taxon>
        <taxon>Pseudomonadati</taxon>
        <taxon>Bacteroidota</taxon>
        <taxon>Flavobacteriia</taxon>
        <taxon>Flavobacteriales</taxon>
        <taxon>Flavobacteriaceae</taxon>
        <taxon>Croceitalea</taxon>
    </lineage>
</organism>
<evidence type="ECO:0000313" key="2">
    <source>
        <dbReference type="Proteomes" id="UP000050280"/>
    </source>
</evidence>
<protein>
    <submittedName>
        <fullName evidence="1">Uncharacterized protein</fullName>
    </submittedName>
</protein>
<reference evidence="1 2" key="1">
    <citation type="submission" date="2015-09" db="EMBL/GenBank/DDBJ databases">
        <title>Genome sequence of the marine flavobacterium Croceitalea dokdonensis DOKDO 023 that contains proton- and sodium-pumping rhodopsins.</title>
        <authorList>
            <person name="Kwon S.-K."/>
            <person name="Lee H.K."/>
            <person name="Kwak M.-J."/>
            <person name="Kim J.F."/>
        </authorList>
    </citation>
    <scope>NUCLEOTIDE SEQUENCE [LARGE SCALE GENOMIC DNA]</scope>
    <source>
        <strain evidence="1 2">DOKDO 023</strain>
    </source>
</reference>
<dbReference type="STRING" id="1300341.I595_449"/>
<sequence length="60" mass="7367">MLTKEKLKEQIELFPDEFSIDELVERLIFMEKVERGEKQSLDNDVIEHEQLDKEIEKWFK</sequence>
<dbReference type="AlphaFoldDB" id="A0A0P7AZ62"/>
<dbReference type="RefSeq" id="WP_054557712.1">
    <property type="nucleotide sequence ID" value="NZ_LDJX01000001.1"/>
</dbReference>
<dbReference type="OrthoDB" id="799583at2"/>
<evidence type="ECO:0000313" key="1">
    <source>
        <dbReference type="EMBL" id="KPM33546.1"/>
    </source>
</evidence>
<gene>
    <name evidence="1" type="ORF">I595_449</name>
</gene>
<name>A0A0P7AZ62_9FLAO</name>
<dbReference type="EMBL" id="LDJX01000001">
    <property type="protein sequence ID" value="KPM33546.1"/>
    <property type="molecule type" value="Genomic_DNA"/>
</dbReference>
<proteinExistence type="predicted"/>
<accession>A0A0P7AZ62</accession>
<comment type="caution">
    <text evidence="1">The sequence shown here is derived from an EMBL/GenBank/DDBJ whole genome shotgun (WGS) entry which is preliminary data.</text>
</comment>